<dbReference type="InterPro" id="IPR024923">
    <property type="entry name" value="PG_synth_SpoVB"/>
</dbReference>
<name>A0A1I4RCN2_9BACI</name>
<evidence type="ECO:0000313" key="8">
    <source>
        <dbReference type="Proteomes" id="UP000198565"/>
    </source>
</evidence>
<dbReference type="EMBL" id="FOTR01000023">
    <property type="protein sequence ID" value="SFM50001.1"/>
    <property type="molecule type" value="Genomic_DNA"/>
</dbReference>
<sequence length="522" mass="58649">MNNAKQSNQVYKGAFTLLLAGILSKVISAFYRIPLQNLTGDIGFYIYQQVYPILGIAFMFALYGFPAAISKFLAENDKEQNNKTIYVQIFTVMMSFAILLFLAVFLLSPILARGMGDSLLADPLRHVSWVFLFIPFVAILRGITQSNQWMEPTAYSQMIEQLLRATIIIFTAILIYKGHLHVYQIADGAMIASMMALSISFIFLYLYAKKNRPLDNNYSSRKFPVIYLLSPILVAGLIISMNHMLLLLMQLADAFTMVPGLLKNGDTLREATATKGIFDRGQPLLQLVTVVGSSFALALAPQVTKLNWQMSREDTMENLRLTTKYCLLLSVGATVGLITLFPEVNQLLFQNQLGTFSLRILTTSLIFTSLAVTIASILQGFGYMKWTAVILFLGLSIKMVLNYILIPFLGMNGAAIATVSTVIVIFIANYLLLRHVLRGDRLFVIPWMKLTIASLVMAVVLGILKQITFYFITFENRFFLFLFVMGSVIFGFIAYAIVVVKWRILTSKELAPFSLLNRWKKG</sequence>
<dbReference type="PANTHER" id="PTHR30250">
    <property type="entry name" value="PST FAMILY PREDICTED COLANIC ACID TRANSPORTER"/>
    <property type="match status" value="1"/>
</dbReference>
<evidence type="ECO:0000256" key="4">
    <source>
        <dbReference type="ARBA" id="ARBA00022989"/>
    </source>
</evidence>
<feature type="transmembrane region" description="Helical" evidence="6">
    <location>
        <begin position="390"/>
        <end position="408"/>
    </location>
</feature>
<evidence type="ECO:0000313" key="7">
    <source>
        <dbReference type="EMBL" id="SFM50001.1"/>
    </source>
</evidence>
<dbReference type="Pfam" id="PF01943">
    <property type="entry name" value="Polysacc_synt"/>
    <property type="match status" value="1"/>
</dbReference>
<dbReference type="STRING" id="334253.SAMN04487943_12320"/>
<feature type="transmembrane region" description="Helical" evidence="6">
    <location>
        <begin position="414"/>
        <end position="432"/>
    </location>
</feature>
<evidence type="ECO:0000256" key="1">
    <source>
        <dbReference type="ARBA" id="ARBA00004651"/>
    </source>
</evidence>
<accession>A0A1I4RCN2</accession>
<keyword evidence="4 6" id="KW-1133">Transmembrane helix</keyword>
<dbReference type="InterPro" id="IPR050833">
    <property type="entry name" value="Poly_Biosynth_Transport"/>
</dbReference>
<gene>
    <name evidence="7" type="ORF">SAMN04487943_12320</name>
</gene>
<evidence type="ECO:0000256" key="5">
    <source>
        <dbReference type="ARBA" id="ARBA00023136"/>
    </source>
</evidence>
<feature type="transmembrane region" description="Helical" evidence="6">
    <location>
        <begin position="85"/>
        <end position="107"/>
    </location>
</feature>
<feature type="transmembrane region" description="Helical" evidence="6">
    <location>
        <begin position="165"/>
        <end position="183"/>
    </location>
</feature>
<feature type="transmembrane region" description="Helical" evidence="6">
    <location>
        <begin position="284"/>
        <end position="304"/>
    </location>
</feature>
<reference evidence="8" key="1">
    <citation type="submission" date="2016-10" db="EMBL/GenBank/DDBJ databases">
        <authorList>
            <person name="Varghese N."/>
            <person name="Submissions S."/>
        </authorList>
    </citation>
    <scope>NUCLEOTIDE SEQUENCE [LARGE SCALE GENOMIC DNA]</scope>
    <source>
        <strain evidence="8">CGMCC 1.4250</strain>
    </source>
</reference>
<evidence type="ECO:0000256" key="3">
    <source>
        <dbReference type="ARBA" id="ARBA00022692"/>
    </source>
</evidence>
<feature type="transmembrane region" description="Helical" evidence="6">
    <location>
        <begin position="52"/>
        <end position="73"/>
    </location>
</feature>
<keyword evidence="8" id="KW-1185">Reference proteome</keyword>
<keyword evidence="5 6" id="KW-0472">Membrane</keyword>
<dbReference type="InterPro" id="IPR002797">
    <property type="entry name" value="Polysacc_synth"/>
</dbReference>
<dbReference type="PANTHER" id="PTHR30250:SF29">
    <property type="entry name" value="POLYSACCHARIDE BIOSYNTHESIS PROTEIN C-TERMINAL DOMAIN-CONTAINING PROTEIN"/>
    <property type="match status" value="1"/>
</dbReference>
<feature type="transmembrane region" description="Helical" evidence="6">
    <location>
        <begin position="228"/>
        <end position="252"/>
    </location>
</feature>
<comment type="subcellular location">
    <subcellularLocation>
        <location evidence="1">Cell membrane</location>
        <topology evidence="1">Multi-pass membrane protein</topology>
    </subcellularLocation>
</comment>
<protein>
    <submittedName>
        <fullName evidence="7">Polysaccharide transporter, PST family</fullName>
    </submittedName>
</protein>
<dbReference type="Proteomes" id="UP000198565">
    <property type="component" value="Unassembled WGS sequence"/>
</dbReference>
<dbReference type="RefSeq" id="WP_175495524.1">
    <property type="nucleotide sequence ID" value="NZ_FOTR01000023.1"/>
</dbReference>
<dbReference type="CDD" id="cd13124">
    <property type="entry name" value="MATE_SpoVB_like"/>
    <property type="match status" value="1"/>
</dbReference>
<evidence type="ECO:0000256" key="6">
    <source>
        <dbReference type="SAM" id="Phobius"/>
    </source>
</evidence>
<feature type="transmembrane region" description="Helical" evidence="6">
    <location>
        <begin position="325"/>
        <end position="344"/>
    </location>
</feature>
<evidence type="ECO:0000256" key="2">
    <source>
        <dbReference type="ARBA" id="ARBA00022475"/>
    </source>
</evidence>
<organism evidence="7 8">
    <name type="scientific">Gracilibacillus orientalis</name>
    <dbReference type="NCBI Taxonomy" id="334253"/>
    <lineage>
        <taxon>Bacteria</taxon>
        <taxon>Bacillati</taxon>
        <taxon>Bacillota</taxon>
        <taxon>Bacilli</taxon>
        <taxon>Bacillales</taxon>
        <taxon>Bacillaceae</taxon>
        <taxon>Gracilibacillus</taxon>
    </lineage>
</organism>
<feature type="transmembrane region" description="Helical" evidence="6">
    <location>
        <begin position="356"/>
        <end position="378"/>
    </location>
</feature>
<feature type="transmembrane region" description="Helical" evidence="6">
    <location>
        <begin position="452"/>
        <end position="472"/>
    </location>
</feature>
<feature type="transmembrane region" description="Helical" evidence="6">
    <location>
        <begin position="478"/>
        <end position="500"/>
    </location>
</feature>
<keyword evidence="3 6" id="KW-0812">Transmembrane</keyword>
<keyword evidence="2" id="KW-1003">Cell membrane</keyword>
<feature type="transmembrane region" description="Helical" evidence="6">
    <location>
        <begin position="189"/>
        <end position="208"/>
    </location>
</feature>
<proteinExistence type="predicted"/>
<dbReference type="GO" id="GO:0005886">
    <property type="term" value="C:plasma membrane"/>
    <property type="evidence" value="ECO:0007669"/>
    <property type="project" value="UniProtKB-SubCell"/>
</dbReference>
<dbReference type="AlphaFoldDB" id="A0A1I4RCN2"/>
<feature type="transmembrane region" description="Helical" evidence="6">
    <location>
        <begin position="127"/>
        <end position="144"/>
    </location>
</feature>